<keyword evidence="1" id="KW-0175">Coiled coil</keyword>
<dbReference type="EMBL" id="JAWWNJ010000004">
    <property type="protein sequence ID" value="KAK7057757.1"/>
    <property type="molecule type" value="Genomic_DNA"/>
</dbReference>
<comment type="caution">
    <text evidence="3">The sequence shown here is derived from an EMBL/GenBank/DDBJ whole genome shotgun (WGS) entry which is preliminary data.</text>
</comment>
<evidence type="ECO:0000259" key="2">
    <source>
        <dbReference type="PROSITE" id="PS50181"/>
    </source>
</evidence>
<evidence type="ECO:0000313" key="4">
    <source>
        <dbReference type="Proteomes" id="UP001362999"/>
    </source>
</evidence>
<feature type="domain" description="F-box" evidence="2">
    <location>
        <begin position="44"/>
        <end position="102"/>
    </location>
</feature>
<feature type="coiled-coil region" evidence="1">
    <location>
        <begin position="12"/>
        <end position="39"/>
    </location>
</feature>
<dbReference type="Proteomes" id="UP001362999">
    <property type="component" value="Unassembled WGS sequence"/>
</dbReference>
<evidence type="ECO:0000313" key="3">
    <source>
        <dbReference type="EMBL" id="KAK7057757.1"/>
    </source>
</evidence>
<dbReference type="Gene3D" id="1.20.1280.50">
    <property type="match status" value="1"/>
</dbReference>
<sequence>MLDVMEQDRAFLAEKDARIFELEARISALRAANKSAREQLNSYKYPVTTLPSKIVREVFLYMAPSYPYLLPLIARYSPLLLTQVCSQWRKIAHETPALWRAIDLTLSRKRQTSIDARLATFLASSWLARSSSLPLSIRYDDRHADGVSLSLISTLVPHRCCFEYLMLYVSGAQLNTIAGPMPVLRELHLHLQGTEFDAVTFHSQDLPLLRALRLESSSPLSITFPWSQLTSLELKRLHSHDYMSALKQTSQLVHLKLDVFAPDTPLVETDIVLPYLESLVIENTIDTNRALLGLLVTPGLVRLQLHEHSLQGYTELARIESLAAFVVKSGCQLCELEITESVEEISEEALCEAFSSIPTVKIQLSPEYEDEYYYEYAFDDGDSDCSWLE</sequence>
<dbReference type="InterPro" id="IPR001810">
    <property type="entry name" value="F-box_dom"/>
</dbReference>
<keyword evidence="4" id="KW-1185">Reference proteome</keyword>
<evidence type="ECO:0000256" key="1">
    <source>
        <dbReference type="SAM" id="Coils"/>
    </source>
</evidence>
<dbReference type="AlphaFoldDB" id="A0AAW0E1N5"/>
<protein>
    <submittedName>
        <fullName evidence="3">F-box domain-containing protein</fullName>
    </submittedName>
</protein>
<dbReference type="PROSITE" id="PS50181">
    <property type="entry name" value="FBOX"/>
    <property type="match status" value="1"/>
</dbReference>
<name>A0AAW0E1N5_9AGAR</name>
<reference evidence="3 4" key="1">
    <citation type="journal article" date="2024" name="J Genomics">
        <title>Draft genome sequencing and assembly of Favolaschia claudopus CIRM-BRFM 2984 isolated from oak limbs.</title>
        <authorList>
            <person name="Navarro D."/>
            <person name="Drula E."/>
            <person name="Chaduli D."/>
            <person name="Cazenave R."/>
            <person name="Ahrendt S."/>
            <person name="Wang J."/>
            <person name="Lipzen A."/>
            <person name="Daum C."/>
            <person name="Barry K."/>
            <person name="Grigoriev I.V."/>
            <person name="Favel A."/>
            <person name="Rosso M.N."/>
            <person name="Martin F."/>
        </authorList>
    </citation>
    <scope>NUCLEOTIDE SEQUENCE [LARGE SCALE GENOMIC DNA]</scope>
    <source>
        <strain evidence="3 4">CIRM-BRFM 2984</strain>
    </source>
</reference>
<accession>A0AAW0E1N5</accession>
<organism evidence="3 4">
    <name type="scientific">Favolaschia claudopus</name>
    <dbReference type="NCBI Taxonomy" id="2862362"/>
    <lineage>
        <taxon>Eukaryota</taxon>
        <taxon>Fungi</taxon>
        <taxon>Dikarya</taxon>
        <taxon>Basidiomycota</taxon>
        <taxon>Agaricomycotina</taxon>
        <taxon>Agaricomycetes</taxon>
        <taxon>Agaricomycetidae</taxon>
        <taxon>Agaricales</taxon>
        <taxon>Marasmiineae</taxon>
        <taxon>Mycenaceae</taxon>
        <taxon>Favolaschia</taxon>
    </lineage>
</organism>
<proteinExistence type="predicted"/>
<gene>
    <name evidence="3" type="ORF">R3P38DRAFT_3252830</name>
</gene>